<dbReference type="KEGG" id="snw:BBN63_30825"/>
<keyword evidence="2" id="KW-1185">Reference proteome</keyword>
<gene>
    <name evidence="1" type="ORF">BBN63_30825</name>
</gene>
<organism evidence="1 2">
    <name type="scientific">Streptomyces niveus</name>
    <name type="common">Streptomyces spheroides</name>
    <dbReference type="NCBI Taxonomy" id="193462"/>
    <lineage>
        <taxon>Bacteria</taxon>
        <taxon>Bacillati</taxon>
        <taxon>Actinomycetota</taxon>
        <taxon>Actinomycetes</taxon>
        <taxon>Kitasatosporales</taxon>
        <taxon>Streptomycetaceae</taxon>
        <taxon>Streptomyces</taxon>
    </lineage>
</organism>
<proteinExistence type="predicted"/>
<sequence length="86" mass="8909">MTTEQEALDAIHHAFGNSAHAEVNTFPAGNVSITLTKGEHAATIDGHPESGWGWTVDPADDEGFSGHANTAGTLDEALADVRAALI</sequence>
<dbReference type="AlphaFoldDB" id="A0A1U9R082"/>
<evidence type="ECO:0000313" key="1">
    <source>
        <dbReference type="EMBL" id="AQU69928.1"/>
    </source>
</evidence>
<dbReference type="Proteomes" id="UP000189677">
    <property type="component" value="Chromosome"/>
</dbReference>
<protein>
    <submittedName>
        <fullName evidence="1">Uncharacterized protein</fullName>
    </submittedName>
</protein>
<evidence type="ECO:0000313" key="2">
    <source>
        <dbReference type="Proteomes" id="UP000189677"/>
    </source>
</evidence>
<reference evidence="1 2" key="1">
    <citation type="submission" date="2016-11" db="EMBL/GenBank/DDBJ databases">
        <title>Complete genome sequence of Streptomyces niveus SCSIO 3406.</title>
        <authorList>
            <person name="Zhu Q."/>
            <person name="Cheng W."/>
            <person name="Song Y."/>
            <person name="Li Q."/>
            <person name="Ju J."/>
        </authorList>
    </citation>
    <scope>NUCLEOTIDE SEQUENCE [LARGE SCALE GENOMIC DNA]</scope>
    <source>
        <strain evidence="1 2">SCSIO 3406</strain>
    </source>
</reference>
<name>A0A1U9R082_STRNV</name>
<dbReference type="OrthoDB" id="5186830at2"/>
<dbReference type="EMBL" id="CP018047">
    <property type="protein sequence ID" value="AQU69928.1"/>
    <property type="molecule type" value="Genomic_DNA"/>
</dbReference>
<dbReference type="RefSeq" id="WP_078078585.1">
    <property type="nucleotide sequence ID" value="NZ_CP018047.1"/>
</dbReference>
<accession>A0A1U9R082</accession>